<dbReference type="RefSeq" id="WP_005626282.1">
    <property type="nucleotide sequence ID" value="NZ_CP015230.1"/>
</dbReference>
<dbReference type="KEGG" id="rmb:K529_004615"/>
<dbReference type="AlphaFoldDB" id="A0A1B1A0E0"/>
<name>A0A1B1A0E0_9RHOB</name>
<dbReference type="SUPFAM" id="SSF143990">
    <property type="entry name" value="YbiA-like"/>
    <property type="match status" value="1"/>
</dbReference>
<dbReference type="InterPro" id="IPR037238">
    <property type="entry name" value="YbiA-like_sf"/>
</dbReference>
<sequence>MPLHPEPIYFYAQTDPYAEFSNFAPYGVAFDGTWWRTVEHYFQAMKFHDADHRERIRRCHKPKAAKALGMTRAIPLRADWEEVKDDIMLTAVRCKFQTHAAPRQLLLSTGDAPLIENAPMDAYWGCGPDGRGLNKLGQILMTVRSELSGNVSVGNS</sequence>
<evidence type="ECO:0000256" key="2">
    <source>
        <dbReference type="ARBA" id="ARBA00000751"/>
    </source>
</evidence>
<dbReference type="Proteomes" id="UP000013243">
    <property type="component" value="Chromosome"/>
</dbReference>
<dbReference type="OrthoDB" id="512700at2"/>
<evidence type="ECO:0000259" key="3">
    <source>
        <dbReference type="Pfam" id="PF08719"/>
    </source>
</evidence>
<protein>
    <submittedName>
        <fullName evidence="4">Swarming motility protein ybiA</fullName>
    </submittedName>
</protein>
<gene>
    <name evidence="4" type="ORF">K529_004615</name>
</gene>
<dbReference type="Pfam" id="PF08719">
    <property type="entry name" value="NADAR"/>
    <property type="match status" value="1"/>
</dbReference>
<comment type="catalytic activity">
    <reaction evidence="1">
        <text>5-amino-6-(5-phospho-D-ribosylamino)uracil + H2O = 5,6-diaminouracil + D-ribose 5-phosphate</text>
        <dbReference type="Rhea" id="RHEA:55020"/>
        <dbReference type="ChEBI" id="CHEBI:15377"/>
        <dbReference type="ChEBI" id="CHEBI:46252"/>
        <dbReference type="ChEBI" id="CHEBI:58453"/>
        <dbReference type="ChEBI" id="CHEBI:78346"/>
    </reaction>
</comment>
<dbReference type="EMBL" id="CP015230">
    <property type="protein sequence ID" value="ANP40042.1"/>
    <property type="molecule type" value="Genomic_DNA"/>
</dbReference>
<dbReference type="InterPro" id="IPR012816">
    <property type="entry name" value="NADAR"/>
</dbReference>
<comment type="catalytic activity">
    <reaction evidence="2">
        <text>2,5-diamino-6-hydroxy-4-(5-phosphoribosylamino)-pyrimidine + H2O = 2,5,6-triamino-4-hydroxypyrimidine + D-ribose 5-phosphate</text>
        <dbReference type="Rhea" id="RHEA:23436"/>
        <dbReference type="ChEBI" id="CHEBI:15377"/>
        <dbReference type="ChEBI" id="CHEBI:58614"/>
        <dbReference type="ChEBI" id="CHEBI:78346"/>
        <dbReference type="ChEBI" id="CHEBI:137796"/>
    </reaction>
</comment>
<dbReference type="STRING" id="1265309.K529_004615"/>
<dbReference type="NCBIfam" id="TIGR02464">
    <property type="entry name" value="ribofla_fusion"/>
    <property type="match status" value="1"/>
</dbReference>
<evidence type="ECO:0000313" key="5">
    <source>
        <dbReference type="Proteomes" id="UP000013243"/>
    </source>
</evidence>
<dbReference type="CDD" id="cd15457">
    <property type="entry name" value="NADAR"/>
    <property type="match status" value="1"/>
</dbReference>
<feature type="domain" description="NADAR" evidence="3">
    <location>
        <begin position="9"/>
        <end position="147"/>
    </location>
</feature>
<proteinExistence type="predicted"/>
<evidence type="ECO:0000313" key="4">
    <source>
        <dbReference type="EMBL" id="ANP40042.1"/>
    </source>
</evidence>
<dbReference type="Gene3D" id="1.10.357.40">
    <property type="entry name" value="YbiA-like"/>
    <property type="match status" value="1"/>
</dbReference>
<evidence type="ECO:0000256" key="1">
    <source>
        <dbReference type="ARBA" id="ARBA00000022"/>
    </source>
</evidence>
<reference evidence="4 5" key="1">
    <citation type="journal article" date="2016" name="ISME J.">
        <title>Global occurrence and heterogeneity of the Roseobacter-clade species Ruegeria mobilis.</title>
        <authorList>
            <person name="Sonnenschein E."/>
            <person name="Gram L."/>
        </authorList>
    </citation>
    <scope>NUCLEOTIDE SEQUENCE [LARGE SCALE GENOMIC DNA]</scope>
    <source>
        <strain evidence="4 5">F1926</strain>
    </source>
</reference>
<dbReference type="GeneID" id="28249089"/>
<organism evidence="4 5">
    <name type="scientific">Tritonibacter mobilis F1926</name>
    <dbReference type="NCBI Taxonomy" id="1265309"/>
    <lineage>
        <taxon>Bacteria</taxon>
        <taxon>Pseudomonadati</taxon>
        <taxon>Pseudomonadota</taxon>
        <taxon>Alphaproteobacteria</taxon>
        <taxon>Rhodobacterales</taxon>
        <taxon>Paracoccaceae</taxon>
        <taxon>Tritonibacter</taxon>
    </lineage>
</organism>
<accession>A0A1B1A0E0</accession>